<reference evidence="2" key="1">
    <citation type="submission" date="2009-09" db="EMBL/GenBank/DDBJ databases">
        <title>The complete chromosome of Alicyclobacillus acidocaldarius subsp. acidocaldarius DSM 446.</title>
        <authorList>
            <consortium name="US DOE Joint Genome Institute (JGI-PGF)"/>
            <person name="Lucas S."/>
            <person name="Copeland A."/>
            <person name="Lapidus A."/>
            <person name="Glavina del Rio T."/>
            <person name="Dalin E."/>
            <person name="Tice H."/>
            <person name="Bruce D."/>
            <person name="Goodwin L."/>
            <person name="Pitluck S."/>
            <person name="Kyrpides N."/>
            <person name="Mavromatis K."/>
            <person name="Ivanova N."/>
            <person name="Ovchinnikova G."/>
            <person name="Chertkov O."/>
            <person name="Sims D."/>
            <person name="Brettin T."/>
            <person name="Detter J.C."/>
            <person name="Han C."/>
            <person name="Larimer F."/>
            <person name="Land M."/>
            <person name="Hauser L."/>
            <person name="Markowitz V."/>
            <person name="Cheng J.-F."/>
            <person name="Hugenholtz P."/>
            <person name="Woyke T."/>
            <person name="Wu D."/>
            <person name="Pukall R."/>
            <person name="Klenk H.-P."/>
            <person name="Eisen J.A."/>
        </authorList>
    </citation>
    <scope>NUCLEOTIDE SEQUENCE [LARGE SCALE GENOMIC DNA]</scope>
    <source>
        <strain evidence="2">ATCC 27009 / DSM 446 / BCRC 14685 / JCM 5260 / KCTC 1825 / NBRC 15652 / NCIMB 11725 / NRRL B-14509 / 104-IA</strain>
    </source>
</reference>
<dbReference type="HOGENOM" id="CLU_159896_0_0_9"/>
<dbReference type="EMBL" id="CP001727">
    <property type="protein sequence ID" value="ACV57720.1"/>
    <property type="molecule type" value="Genomic_DNA"/>
</dbReference>
<name>C8WTH8_ALIAD</name>
<dbReference type="RefSeq" id="WP_012810079.1">
    <property type="nucleotide sequence ID" value="NC_013205.1"/>
</dbReference>
<gene>
    <name evidence="1" type="ordered locus">Aaci_0672</name>
</gene>
<dbReference type="InterPro" id="IPR009050">
    <property type="entry name" value="Globin-like_sf"/>
</dbReference>
<dbReference type="STRING" id="521098.Aaci_0672"/>
<keyword evidence="2" id="KW-1185">Reference proteome</keyword>
<proteinExistence type="predicted"/>
<protein>
    <submittedName>
        <fullName evidence="1">Uncharacterized protein</fullName>
    </submittedName>
</protein>
<dbReference type="AlphaFoldDB" id="C8WTH8"/>
<evidence type="ECO:0000313" key="1">
    <source>
        <dbReference type="EMBL" id="ACV57720.1"/>
    </source>
</evidence>
<dbReference type="KEGG" id="aac:Aaci_0672"/>
<dbReference type="Proteomes" id="UP000001917">
    <property type="component" value="Chromosome"/>
</dbReference>
<evidence type="ECO:0000313" key="2">
    <source>
        <dbReference type="Proteomes" id="UP000001917"/>
    </source>
</evidence>
<dbReference type="SUPFAM" id="SSF46458">
    <property type="entry name" value="Globin-like"/>
    <property type="match status" value="1"/>
</dbReference>
<reference evidence="1 2" key="2">
    <citation type="journal article" date="2010" name="Stand. Genomic Sci.">
        <title>Complete genome sequence of Alicyclobacillus acidocaldarius type strain (104-IA).</title>
        <authorList>
            <person name="Mavromatis K."/>
            <person name="Sikorski J."/>
            <person name="Lapidus A."/>
            <person name="Glavina Del Rio T."/>
            <person name="Copeland A."/>
            <person name="Tice H."/>
            <person name="Cheng J.F."/>
            <person name="Lucas S."/>
            <person name="Chen F."/>
            <person name="Nolan M."/>
            <person name="Bruce D."/>
            <person name="Goodwin L."/>
            <person name="Pitluck S."/>
            <person name="Ivanova N."/>
            <person name="Ovchinnikova G."/>
            <person name="Pati A."/>
            <person name="Chen A."/>
            <person name="Palaniappan K."/>
            <person name="Land M."/>
            <person name="Hauser L."/>
            <person name="Chang Y.J."/>
            <person name="Jeffries C.D."/>
            <person name="Chain P."/>
            <person name="Meincke L."/>
            <person name="Sims D."/>
            <person name="Chertkov O."/>
            <person name="Han C."/>
            <person name="Brettin T."/>
            <person name="Detter J.C."/>
            <person name="Wahrenburg C."/>
            <person name="Rohde M."/>
            <person name="Pukall R."/>
            <person name="Goker M."/>
            <person name="Bristow J."/>
            <person name="Eisen J.A."/>
            <person name="Markowitz V."/>
            <person name="Hugenholtz P."/>
            <person name="Klenk H.P."/>
            <person name="Kyrpides N.C."/>
        </authorList>
    </citation>
    <scope>NUCLEOTIDE SEQUENCE [LARGE SCALE GENOMIC DNA]</scope>
    <source>
        <strain evidence="2">ATCC 27009 / DSM 446 / BCRC 14685 / JCM 5260 / KCTC 1825 / NBRC 15652 / NCIMB 11725 / NRRL B-14509 / 104-IA</strain>
    </source>
</reference>
<organism evidence="1 2">
    <name type="scientific">Alicyclobacillus acidocaldarius subsp. acidocaldarius (strain ATCC 27009 / DSM 446 / BCRC 14685 / JCM 5260 / KCTC 1825 / NBRC 15652 / NCIMB 11725 / NRRL B-14509 / 104-IA)</name>
    <name type="common">Bacillus acidocaldarius</name>
    <dbReference type="NCBI Taxonomy" id="521098"/>
    <lineage>
        <taxon>Bacteria</taxon>
        <taxon>Bacillati</taxon>
        <taxon>Bacillota</taxon>
        <taxon>Bacilli</taxon>
        <taxon>Bacillales</taxon>
        <taxon>Alicyclobacillaceae</taxon>
        <taxon>Alicyclobacillus</taxon>
    </lineage>
</organism>
<accession>C8WTH8</accession>
<dbReference type="eggNOG" id="COG5012">
    <property type="taxonomic scope" value="Bacteria"/>
</dbReference>
<sequence>MIDPEVLRWAESVVEAMYADHAWLYERYGPRGRDKCLEDNLHHIRHLRTCYELRDTQFFTDYTLWLDGILRARGMETEHLLDNFLRMLDALGSFQSLDAEERQWYASCLQKGIERLRARQEG</sequence>